<name>A0A327JIR5_9HYPH</name>
<evidence type="ECO:0000259" key="3">
    <source>
        <dbReference type="Pfam" id="PF05170"/>
    </source>
</evidence>
<dbReference type="Proteomes" id="UP000249299">
    <property type="component" value="Unassembled WGS sequence"/>
</dbReference>
<dbReference type="GO" id="GO:0005886">
    <property type="term" value="C:plasma membrane"/>
    <property type="evidence" value="ECO:0007669"/>
    <property type="project" value="TreeGrafter"/>
</dbReference>
<feature type="coiled-coil region" evidence="1">
    <location>
        <begin position="996"/>
        <end position="1069"/>
    </location>
</feature>
<gene>
    <name evidence="4" type="ORF">CH339_19045</name>
</gene>
<dbReference type="GO" id="GO:0090313">
    <property type="term" value="P:regulation of protein targeting to membrane"/>
    <property type="evidence" value="ECO:0007669"/>
    <property type="project" value="TreeGrafter"/>
</dbReference>
<feature type="compositionally biased region" description="Pro residues" evidence="2">
    <location>
        <begin position="1112"/>
        <end position="1124"/>
    </location>
</feature>
<comment type="caution">
    <text evidence="4">The sequence shown here is derived from an EMBL/GenBank/DDBJ whole genome shotgun (WGS) entry which is preliminary data.</text>
</comment>
<evidence type="ECO:0000313" key="5">
    <source>
        <dbReference type="Proteomes" id="UP000249299"/>
    </source>
</evidence>
<proteinExistence type="predicted"/>
<sequence length="1153" mass="121239">MVDGAVQISDARSAQVYRLSDVDLSVSARALVGPFRAEGAVTVGGARHRVKLASGTLRADGAIRVKAQINPTERPVEIRLDGLVSAKDLMPRYAGDFHIERLQPRTAEDGASDEAFDVAVPPGTPWRVAGKFEVADGALSVEDYELTYGSEDRRFNLTGGGRLEAGPEPRFQVEVKAQQIDLDRMLADPGKPAGTLHSGGAVATLGAFFESLSGLPRPPIGGRISVDLPGVVVAGGAIQQLRFDATPTTDGWYISELEGQLPGRTRIGLDGEIGLGEASHFEGDLRLSVEQPAALANWWRGGGSLAGARLDPLEVRGRLTIGRTGIALTGMRLKTELSLGTGSISWRPARTDTNAAFVLDLNADRFELAQLGAAARLALAGYGGNARGADDGVTDIDVRVRVGTLISNDVEASGVEAVVNFSGDTLRIDRMILADLAGARVVADGTIKKALTTPDGDIELALTADKLGGLANLIIDLYPDSDLARRLTAASGLLGPAIVQGRLSGRAVDDVSTVTLKVNGDVGGSELRVAGTFDGRVDKWRAAKTSFDATLAGPDSGRLLGQLGFEVLPLTDIPSGRITLKSTGTPGTGLEVTGSANIADTTLRVSGTAKFPQGDGLSYDLSGELQSDDLSPLALLTGRVLPVTAGAVPARLSAEIVGNGADARVNGIAGRVADIGIAGSGTADFGGEVPRLAGDLALDAVDLRFLTELAFGADSWAMQDLSGSSSNRWPTAPFGAPLLGFVSADVKVTASRFWLTDRSALEDASFRIDLTPNGMALDKVAGSMLGGTAEAALQVKRSDAGEAVLAATLKITDGDVEKIAWRVGGAPLATGRFDLATDVNATGRSIASMVSALTGGGTLTLRDGRISGINANAFARVVEAVDGGLALEDEAIKAAFAEAFFTGSVPFERIEAVLGIASGTVRARNVSFAAPPLKALGSASLDLSNSAFESDWTFGFRPPDDVVSAAEPQALLSFRGALADPTLAIDTSPLMSYLTLRAYEEEVDKVEALQAEILERQRLTRELRRQREERARREEEARQKAAEEEARRRRAAEEEARRQREERERRIREQFSRENRDRLQPRTLDDQVRDAIRDSRPTGGGLAPLPQGIEVAPPPGAGPQPDFPGAPQSFDARSPTPFSAPATGQPLQLLPGN</sequence>
<feature type="domain" description="AsmA" evidence="3">
    <location>
        <begin position="667"/>
        <end position="924"/>
    </location>
</feature>
<dbReference type="InterPro" id="IPR007844">
    <property type="entry name" value="AsmA"/>
</dbReference>
<reference evidence="4 5" key="1">
    <citation type="submission" date="2017-07" db="EMBL/GenBank/DDBJ databases">
        <title>Draft Genome Sequences of Select Purple Nonsulfur Bacteria.</title>
        <authorList>
            <person name="Lasarre B."/>
            <person name="Mckinlay J.B."/>
        </authorList>
    </citation>
    <scope>NUCLEOTIDE SEQUENCE [LARGE SCALE GENOMIC DNA]</scope>
    <source>
        <strain evidence="4 5">DSM 11290</strain>
    </source>
</reference>
<protein>
    <recommendedName>
        <fullName evidence="3">AsmA domain-containing protein</fullName>
    </recommendedName>
</protein>
<dbReference type="Pfam" id="PF05170">
    <property type="entry name" value="AsmA"/>
    <property type="match status" value="1"/>
</dbReference>
<evidence type="ECO:0000256" key="1">
    <source>
        <dbReference type="SAM" id="Coils"/>
    </source>
</evidence>
<dbReference type="OrthoDB" id="9816380at2"/>
<dbReference type="InterPro" id="IPR052894">
    <property type="entry name" value="AsmA-related"/>
</dbReference>
<dbReference type="PANTHER" id="PTHR30441">
    <property type="entry name" value="DUF748 DOMAIN-CONTAINING PROTEIN"/>
    <property type="match status" value="1"/>
</dbReference>
<keyword evidence="5" id="KW-1185">Reference proteome</keyword>
<keyword evidence="1" id="KW-0175">Coiled coil</keyword>
<dbReference type="AlphaFoldDB" id="A0A327JIR5"/>
<accession>A0A327JIR5</accession>
<evidence type="ECO:0000256" key="2">
    <source>
        <dbReference type="SAM" id="MobiDB-lite"/>
    </source>
</evidence>
<dbReference type="PANTHER" id="PTHR30441:SF4">
    <property type="entry name" value="PROTEIN ASMA"/>
    <property type="match status" value="1"/>
</dbReference>
<feature type="compositionally biased region" description="Basic and acidic residues" evidence="2">
    <location>
        <begin position="1072"/>
        <end position="1096"/>
    </location>
</feature>
<evidence type="ECO:0000313" key="4">
    <source>
        <dbReference type="EMBL" id="RAI25244.1"/>
    </source>
</evidence>
<dbReference type="EMBL" id="NPEV01000052">
    <property type="protein sequence ID" value="RAI25244.1"/>
    <property type="molecule type" value="Genomic_DNA"/>
</dbReference>
<feature type="region of interest" description="Disordered" evidence="2">
    <location>
        <begin position="1072"/>
        <end position="1153"/>
    </location>
</feature>
<organism evidence="4 5">
    <name type="scientific">Rhodobium orientis</name>
    <dbReference type="NCBI Taxonomy" id="34017"/>
    <lineage>
        <taxon>Bacteria</taxon>
        <taxon>Pseudomonadati</taxon>
        <taxon>Pseudomonadota</taxon>
        <taxon>Alphaproteobacteria</taxon>
        <taxon>Hyphomicrobiales</taxon>
        <taxon>Rhodobiaceae</taxon>
        <taxon>Rhodobium</taxon>
    </lineage>
</organism>